<sequence length="106" mass="12291">MTLIDLIDHFKEGGSYEAFCNIQRINSDMEALEIYMPKPFGLNSKLEFFKTDVTAGKSPFNYNGAEFYKLFDFFYFLNITKRTLLNESMTDIDLALRLLDYAEKGA</sequence>
<name>A0A552V2J1_9FLAO</name>
<evidence type="ECO:0000313" key="1">
    <source>
        <dbReference type="EMBL" id="TRW24685.1"/>
    </source>
</evidence>
<accession>A0A552V2J1</accession>
<keyword evidence="2" id="KW-1185">Reference proteome</keyword>
<dbReference type="AlphaFoldDB" id="A0A552V2J1"/>
<evidence type="ECO:0000313" key="2">
    <source>
        <dbReference type="Proteomes" id="UP000320643"/>
    </source>
</evidence>
<protein>
    <submittedName>
        <fullName evidence="1">Uncharacterized protein</fullName>
    </submittedName>
</protein>
<organism evidence="1 2">
    <name type="scientific">Flavobacterium zepuense</name>
    <dbReference type="NCBI Taxonomy" id="2593302"/>
    <lineage>
        <taxon>Bacteria</taxon>
        <taxon>Pseudomonadati</taxon>
        <taxon>Bacteroidota</taxon>
        <taxon>Flavobacteriia</taxon>
        <taxon>Flavobacteriales</taxon>
        <taxon>Flavobacteriaceae</taxon>
        <taxon>Flavobacterium</taxon>
    </lineage>
</organism>
<comment type="caution">
    <text evidence="1">The sequence shown here is derived from an EMBL/GenBank/DDBJ whole genome shotgun (WGS) entry which is preliminary data.</text>
</comment>
<dbReference type="EMBL" id="VJVZ01000005">
    <property type="protein sequence ID" value="TRW24685.1"/>
    <property type="molecule type" value="Genomic_DNA"/>
</dbReference>
<gene>
    <name evidence="1" type="ORF">FMM05_09245</name>
</gene>
<reference evidence="1 2" key="1">
    <citation type="submission" date="2019-07" db="EMBL/GenBank/DDBJ databases">
        <title>Flavobacterium sp. nov., isolated from glacier ice.</title>
        <authorList>
            <person name="Liu Q."/>
            <person name="Xin Y.-H."/>
        </authorList>
    </citation>
    <scope>NUCLEOTIDE SEQUENCE [LARGE SCALE GENOMIC DNA]</scope>
    <source>
        <strain evidence="1 2">ZT4R6</strain>
    </source>
</reference>
<proteinExistence type="predicted"/>
<dbReference type="RefSeq" id="WP_143373089.1">
    <property type="nucleotide sequence ID" value="NZ_VJVZ01000005.1"/>
</dbReference>
<dbReference type="Proteomes" id="UP000320643">
    <property type="component" value="Unassembled WGS sequence"/>
</dbReference>
<dbReference type="OrthoDB" id="982885at2"/>